<reference evidence="2 3" key="1">
    <citation type="journal article" date="2018" name="Biotechnol. Biofuels">
        <title>Integrative visual omics of the white-rot fungus Polyporus brumalis exposes the biotechnological potential of its oxidative enzymes for delignifying raw plant biomass.</title>
        <authorList>
            <person name="Miyauchi S."/>
            <person name="Rancon A."/>
            <person name="Drula E."/>
            <person name="Hage H."/>
            <person name="Chaduli D."/>
            <person name="Favel A."/>
            <person name="Grisel S."/>
            <person name="Henrissat B."/>
            <person name="Herpoel-Gimbert I."/>
            <person name="Ruiz-Duenas F.J."/>
            <person name="Chevret D."/>
            <person name="Hainaut M."/>
            <person name="Lin J."/>
            <person name="Wang M."/>
            <person name="Pangilinan J."/>
            <person name="Lipzen A."/>
            <person name="Lesage-Meessen L."/>
            <person name="Navarro D."/>
            <person name="Riley R."/>
            <person name="Grigoriev I.V."/>
            <person name="Zhou S."/>
            <person name="Raouche S."/>
            <person name="Rosso M.N."/>
        </authorList>
    </citation>
    <scope>NUCLEOTIDE SEQUENCE [LARGE SCALE GENOMIC DNA]</scope>
    <source>
        <strain evidence="2 3">BRFM 1820</strain>
    </source>
</reference>
<dbReference type="AlphaFoldDB" id="A0A371D6Y3"/>
<evidence type="ECO:0000313" key="3">
    <source>
        <dbReference type="Proteomes" id="UP000256964"/>
    </source>
</evidence>
<proteinExistence type="predicted"/>
<evidence type="ECO:0000313" key="2">
    <source>
        <dbReference type="EMBL" id="RDX48262.1"/>
    </source>
</evidence>
<dbReference type="Proteomes" id="UP000256964">
    <property type="component" value="Unassembled WGS sequence"/>
</dbReference>
<feature type="region of interest" description="Disordered" evidence="1">
    <location>
        <begin position="196"/>
        <end position="260"/>
    </location>
</feature>
<protein>
    <recommendedName>
        <fullName evidence="4">EF-hand domain-containing protein</fullName>
    </recommendedName>
</protein>
<gene>
    <name evidence="2" type="ORF">OH76DRAFT_1405189</name>
</gene>
<feature type="compositionally biased region" description="Acidic residues" evidence="1">
    <location>
        <begin position="204"/>
        <end position="214"/>
    </location>
</feature>
<evidence type="ECO:0000256" key="1">
    <source>
        <dbReference type="SAM" id="MobiDB-lite"/>
    </source>
</evidence>
<organism evidence="2 3">
    <name type="scientific">Lentinus brumalis</name>
    <dbReference type="NCBI Taxonomy" id="2498619"/>
    <lineage>
        <taxon>Eukaryota</taxon>
        <taxon>Fungi</taxon>
        <taxon>Dikarya</taxon>
        <taxon>Basidiomycota</taxon>
        <taxon>Agaricomycotina</taxon>
        <taxon>Agaricomycetes</taxon>
        <taxon>Polyporales</taxon>
        <taxon>Polyporaceae</taxon>
        <taxon>Lentinus</taxon>
    </lineage>
</organism>
<accession>A0A371D6Y3</accession>
<name>A0A371D6Y3_9APHY</name>
<keyword evidence="3" id="KW-1185">Reference proteome</keyword>
<dbReference type="Gene3D" id="1.10.238.10">
    <property type="entry name" value="EF-hand"/>
    <property type="match status" value="1"/>
</dbReference>
<feature type="region of interest" description="Disordered" evidence="1">
    <location>
        <begin position="28"/>
        <end position="53"/>
    </location>
</feature>
<dbReference type="OrthoDB" id="2530165at2759"/>
<feature type="compositionally biased region" description="Basic residues" evidence="1">
    <location>
        <begin position="233"/>
        <end position="244"/>
    </location>
</feature>
<sequence length="342" mass="36906">MSATEDDPAFAALPPTLKRRIDQAFDAVVSPQKRHKPGQSTPSQQGGFLVDDPPAGGFLADAGGFLPGPQAGGFLRDGSPSFSVDALEQSTHMIPLSSIPDALQILDLQPDDEDVLAVFQNAATGWRDRSRAQSPAEGSQDAFVSRKDWRAVCAALLDTGPIDTDVPMSDDEAHAEDDVQVLEDLSDLTADSAEEYVDSGGTESGDDDSDDEYQEGGFVSTKGATASQARPSKSTRGRRSRTRKSSSASCEGDADEGQHARLTARQKKECRTAFALFFPDVPDKDLNRQRIRIKDITRVAKLLKEKLSTEETVEMLEAFSSAPDKSMGLADFERMMFAAKLA</sequence>
<evidence type="ECO:0008006" key="4">
    <source>
        <dbReference type="Google" id="ProtNLM"/>
    </source>
</evidence>
<dbReference type="EMBL" id="KZ857413">
    <property type="protein sequence ID" value="RDX48262.1"/>
    <property type="molecule type" value="Genomic_DNA"/>
</dbReference>